<feature type="region of interest" description="Disordered" evidence="1">
    <location>
        <begin position="1424"/>
        <end position="1444"/>
    </location>
</feature>
<organism evidence="3 4">
    <name type="scientific">Electrophorus voltai</name>
    <dbReference type="NCBI Taxonomy" id="2609070"/>
    <lineage>
        <taxon>Eukaryota</taxon>
        <taxon>Metazoa</taxon>
        <taxon>Chordata</taxon>
        <taxon>Craniata</taxon>
        <taxon>Vertebrata</taxon>
        <taxon>Euteleostomi</taxon>
        <taxon>Actinopterygii</taxon>
        <taxon>Neopterygii</taxon>
        <taxon>Teleostei</taxon>
        <taxon>Ostariophysi</taxon>
        <taxon>Gymnotiformes</taxon>
        <taxon>Gymnotoidei</taxon>
        <taxon>Gymnotidae</taxon>
        <taxon>Electrophorus</taxon>
    </lineage>
</organism>
<evidence type="ECO:0000259" key="2">
    <source>
        <dbReference type="SMART" id="SM00745"/>
    </source>
</evidence>
<sequence length="1521" mass="166079">MAQTRVPGMETSAISILKRAVELDQTSRFQEALVCYQEGIQLLLDVLKAVKDDSKKAQYREKITSYMDRAEQIKVRMNKLKEEGKYHEQIKIADRATGFSYESLFKPYIREDLTEVWVEDPYIRHVHQQLYNFLRFCEMLLKAKCNVKKIHLLTSQDEDSSSQQQSAFADIQQSLQSHNICLDIKYSSTIHDREIRFDNGWIIKIGRGLDYFTKPKIWALYLGQSCSVLCAVLDLKCSVQSQISADVNEQLSIWSWISRLVKGGWMLSVESSWWVGVTGGVFCLCRFRAVERSQNVRHKSRPNKASLCSTHATPVPLKESSLNMVVSASIRTLHVLEINTAFLYTFPYGDVEVTPSAVTHSVVHILIPAVQINLVVHKRLKHAVTESNRVSVERRDMEGLGDQVGGNGDDLTAVGVSLATPGLLGKKRPKLQTLRSKLFGKMKRKGDEGVMKHTQSACDITQGSLDLDVDFHSSQNILGSRSLSHDSIFLADQCQSDPEPPRVFSQENIHGKIRTLQLKLQQQNMHLGPPPMVLPIKRVGGEPEADEPPQSPSEISGLTKSLSCKPPTQQAPPQPPSPRRVPLPPTVPCPGVDFSTPPKFILCLDSSAARHRMQARSRPHSESMNSVGQLLTESEEAPALTKEITRVHSYSSQITLTGEGLTAPPTRNPRPASPGNTLSGAADENFTHAVSQPEGATSPSTACLPQPMPKQQTLAWEAACTRKPEFTESSTSAVWSKQAPKLVEAMTGKPPSSALSTSMKGGEDHREIQLGFRVKSVQHGATFTVGSPSTPCRIPVESEKNQLQSEKVTQEKDALNENGVHDISREDHPGGQSQGWAVGAALRPPSHRRNTAPLEGKADSRNLQPVFTVPPTGQVDKLPKEFTNQPRSVSGSLRLAASPAKTYERHRTASFTGVLEQAGSKRELPPPPMYSKTLKTQDQLRSTQLQPKGREPCANLSDSLGNDVPAVPTTPRDLTPTRSAGREREDSEACETQEESVQGTEVRETAETIDEPKNYSKGNDINEEGKADERTNAFGVKLRTTSLSLKCSPGKTQSELNVKQQKAEVSTSTPAWVPESPAVGGHKDSSVSPARGNLAATVLKTSFTPKSEPLISTKALSTAPEADSRVQESTIPIRTADLGRPVQPSSSPAKEIKTVHSWAPKESTPVPLTPNEGTPVPLTPKEGTSFCMLKNTPTPPAVKEPREPSSELSWMSMAREKTRSLQQLFTSRLPDFPGLQSIARPTNVAAAPPQAQTSTLQCSGGSGRSTHQVSPAQQVVRPLQAISTSPPAMQASAKATDTSITQASPMEYSIRPPQPIKESDLLLMQTLSTTGQTQLSGTAVQSFASISSTTYSTTKPVRSTTAFTSPGQINTQTVHRAEEVPFHLPLYQAYPVQSVTNPQEFQATTLLNLCSTQPASLRLSLSPKLAPHQTSAETRARVGRDGPSMLLGKADLTPVLHEKGPVGSRAQCAGILGSKAFPSEQTARPTSDPAKIEHQKVALEYRSPTQPLTAFRTMPSHSKFT</sequence>
<evidence type="ECO:0000313" key="3">
    <source>
        <dbReference type="EMBL" id="KAK1797731.1"/>
    </source>
</evidence>
<gene>
    <name evidence="3" type="ORF">P4O66_007929</name>
</gene>
<feature type="compositionally biased region" description="Polar residues" evidence="1">
    <location>
        <begin position="933"/>
        <end position="946"/>
    </location>
</feature>
<dbReference type="InterPro" id="IPR036181">
    <property type="entry name" value="MIT_dom_sf"/>
</dbReference>
<name>A0AAD9DXL9_9TELE</name>
<feature type="compositionally biased region" description="Polar residues" evidence="1">
    <location>
        <begin position="552"/>
        <end position="562"/>
    </location>
</feature>
<dbReference type="InterPro" id="IPR026713">
    <property type="entry name" value="CRACD-like"/>
</dbReference>
<proteinExistence type="predicted"/>
<dbReference type="PANTHER" id="PTHR47743">
    <property type="entry name" value="KIAA1210 / KIAA1211 FAMILY MEMBER"/>
    <property type="match status" value="1"/>
</dbReference>
<dbReference type="InterPro" id="IPR032341">
    <property type="entry name" value="MITD1_C"/>
</dbReference>
<feature type="domain" description="MIT" evidence="2">
    <location>
        <begin position="6"/>
        <end position="84"/>
    </location>
</feature>
<feature type="compositionally biased region" description="Basic and acidic residues" evidence="1">
    <location>
        <begin position="1001"/>
        <end position="1014"/>
    </location>
</feature>
<feature type="region of interest" description="Disordered" evidence="1">
    <location>
        <begin position="1498"/>
        <end position="1521"/>
    </location>
</feature>
<dbReference type="Pfam" id="PF15262">
    <property type="entry name" value="DUF4592"/>
    <property type="match status" value="1"/>
</dbReference>
<dbReference type="Gene3D" id="3.30.870.30">
    <property type="entry name" value="MITD, C-terminal phospholipase D-like domain"/>
    <property type="match status" value="1"/>
</dbReference>
<evidence type="ECO:0000256" key="1">
    <source>
        <dbReference type="SAM" id="MobiDB-lite"/>
    </source>
</evidence>
<dbReference type="InterPro" id="IPR045331">
    <property type="entry name" value="MITD1_N"/>
</dbReference>
<comment type="caution">
    <text evidence="3">The sequence shown here is derived from an EMBL/GenBank/DDBJ whole genome shotgun (WGS) entry which is preliminary data.</text>
</comment>
<feature type="region of interest" description="Disordered" evidence="1">
    <location>
        <begin position="691"/>
        <end position="710"/>
    </location>
</feature>
<dbReference type="EMBL" id="JAROKS010000013">
    <property type="protein sequence ID" value="KAK1797731.1"/>
    <property type="molecule type" value="Genomic_DNA"/>
</dbReference>
<feature type="compositionally biased region" description="Basic and acidic residues" evidence="1">
    <location>
        <begin position="808"/>
        <end position="829"/>
    </location>
</feature>
<feature type="region of interest" description="Disordered" evidence="1">
    <location>
        <begin position="657"/>
        <end position="682"/>
    </location>
</feature>
<reference evidence="3" key="1">
    <citation type="submission" date="2023-03" db="EMBL/GenBank/DDBJ databases">
        <title>Electrophorus voltai genome.</title>
        <authorList>
            <person name="Bian C."/>
        </authorList>
    </citation>
    <scope>NUCLEOTIDE SEQUENCE</scope>
    <source>
        <strain evidence="3">CB-2022</strain>
        <tissue evidence="3">Muscle</tissue>
    </source>
</reference>
<dbReference type="SUPFAM" id="SSF116846">
    <property type="entry name" value="MIT domain"/>
    <property type="match status" value="1"/>
</dbReference>
<dbReference type="CDD" id="cd02685">
    <property type="entry name" value="MIT_C"/>
    <property type="match status" value="1"/>
</dbReference>
<dbReference type="InterPro" id="IPR007330">
    <property type="entry name" value="MIT_dom"/>
</dbReference>
<dbReference type="SMART" id="SM00745">
    <property type="entry name" value="MIT"/>
    <property type="match status" value="1"/>
</dbReference>
<feature type="region of interest" description="Disordered" evidence="1">
    <location>
        <begin position="1067"/>
        <end position="1089"/>
    </location>
</feature>
<feature type="non-terminal residue" evidence="3">
    <location>
        <position position="1521"/>
    </location>
</feature>
<dbReference type="InterPro" id="IPR028030">
    <property type="entry name" value="DUF4592"/>
</dbReference>
<dbReference type="Gene3D" id="1.20.58.80">
    <property type="entry name" value="Phosphotransferase system, lactose/cellobiose-type IIA subunit"/>
    <property type="match status" value="1"/>
</dbReference>
<protein>
    <recommendedName>
        <fullName evidence="2">MIT domain-containing protein</fullName>
    </recommendedName>
</protein>
<feature type="compositionally biased region" description="Polar residues" evidence="1">
    <location>
        <begin position="882"/>
        <end position="891"/>
    </location>
</feature>
<dbReference type="CDD" id="cd02683">
    <property type="entry name" value="MIT_1"/>
    <property type="match status" value="1"/>
</dbReference>
<dbReference type="Pfam" id="PF16565">
    <property type="entry name" value="MIT_C"/>
    <property type="match status" value="1"/>
</dbReference>
<feature type="region of interest" description="Disordered" evidence="1">
    <location>
        <begin position="782"/>
        <end position="901"/>
    </location>
</feature>
<dbReference type="PANTHER" id="PTHR47743:SF1">
    <property type="entry name" value="CRACD-LIKE PROTEIN"/>
    <property type="match status" value="1"/>
</dbReference>
<dbReference type="Pfam" id="PF04212">
    <property type="entry name" value="MIT"/>
    <property type="match status" value="1"/>
</dbReference>
<dbReference type="InterPro" id="IPR038113">
    <property type="entry name" value="MITD1_C_sf"/>
</dbReference>
<evidence type="ECO:0000313" key="4">
    <source>
        <dbReference type="Proteomes" id="UP001239994"/>
    </source>
</evidence>
<feature type="region of interest" description="Disordered" evidence="1">
    <location>
        <begin position="524"/>
        <end position="590"/>
    </location>
</feature>
<accession>A0AAD9DXL9</accession>
<feature type="compositionally biased region" description="Pro residues" evidence="1">
    <location>
        <begin position="569"/>
        <end position="588"/>
    </location>
</feature>
<feature type="region of interest" description="Disordered" evidence="1">
    <location>
        <begin position="915"/>
        <end position="1028"/>
    </location>
</feature>
<keyword evidence="4" id="KW-1185">Reference proteome</keyword>
<dbReference type="Proteomes" id="UP001239994">
    <property type="component" value="Unassembled WGS sequence"/>
</dbReference>